<keyword evidence="1" id="KW-0804">Transcription</keyword>
<dbReference type="Gene3D" id="3.30.40.210">
    <property type="match status" value="1"/>
</dbReference>
<reference evidence="3 4" key="1">
    <citation type="submission" date="2019-05" db="EMBL/GenBank/DDBJ databases">
        <title>The compact genome of Giardia muris reveals important steps in the evolution of intestinal protozoan parasites.</title>
        <authorList>
            <person name="Xu F."/>
            <person name="Jimenez-Gonzalez A."/>
            <person name="Einarsson E."/>
            <person name="Astvaldsson A."/>
            <person name="Peirasmaki D."/>
            <person name="Eckmann L."/>
            <person name="Andersson J.O."/>
            <person name="Svard S.G."/>
            <person name="Jerlstrom-Hultqvist J."/>
        </authorList>
    </citation>
    <scope>NUCLEOTIDE SEQUENCE [LARGE SCALE GENOMIC DNA]</scope>
    <source>
        <strain evidence="3 4">Roberts-Thomson</strain>
    </source>
</reference>
<evidence type="ECO:0000259" key="2">
    <source>
        <dbReference type="SMART" id="SM01389"/>
    </source>
</evidence>
<dbReference type="OrthoDB" id="10248250at2759"/>
<keyword evidence="3" id="KW-0648">Protein biosynthesis</keyword>
<dbReference type="Pfam" id="PF06093">
    <property type="entry name" value="Spt4"/>
    <property type="match status" value="1"/>
</dbReference>
<sequence>MITPELKNVPDDVKRLRACVNCRFVLDTEHWRQQATCPNCGTNRAFTRFDGLVALLTLNENSSYIRRALFTSQRNEPNIPGLYAIRLQESRADDEDEV</sequence>
<evidence type="ECO:0000313" key="3">
    <source>
        <dbReference type="EMBL" id="TNJ27957.1"/>
    </source>
</evidence>
<dbReference type="InterPro" id="IPR029040">
    <property type="entry name" value="RPABC4/Spt4"/>
</dbReference>
<dbReference type="GO" id="GO:0003746">
    <property type="term" value="F:translation elongation factor activity"/>
    <property type="evidence" value="ECO:0007669"/>
    <property type="project" value="UniProtKB-KW"/>
</dbReference>
<dbReference type="SUPFAM" id="SSF63393">
    <property type="entry name" value="RNA polymerase subunits"/>
    <property type="match status" value="1"/>
</dbReference>
<keyword evidence="4" id="KW-1185">Reference proteome</keyword>
<dbReference type="VEuPathDB" id="GiardiaDB:GMRT_10074"/>
<comment type="caution">
    <text evidence="3">The sequence shown here is derived from an EMBL/GenBank/DDBJ whole genome shotgun (WGS) entry which is preliminary data.</text>
</comment>
<evidence type="ECO:0000313" key="4">
    <source>
        <dbReference type="Proteomes" id="UP000315496"/>
    </source>
</evidence>
<protein>
    <submittedName>
        <fullName evidence="3">Transcription elongation factor Spt4</fullName>
    </submittedName>
</protein>
<evidence type="ECO:0000256" key="1">
    <source>
        <dbReference type="ARBA" id="ARBA00023163"/>
    </source>
</evidence>
<dbReference type="AlphaFoldDB" id="A0A4Z1T4H4"/>
<gene>
    <name evidence="3" type="ORF">GMRT_10074</name>
</gene>
<proteinExistence type="predicted"/>
<dbReference type="Proteomes" id="UP000315496">
    <property type="component" value="Chromosome 3"/>
</dbReference>
<dbReference type="EMBL" id="VDLU01000003">
    <property type="protein sequence ID" value="TNJ27957.1"/>
    <property type="molecule type" value="Genomic_DNA"/>
</dbReference>
<organism evidence="3 4">
    <name type="scientific">Giardia muris</name>
    <dbReference type="NCBI Taxonomy" id="5742"/>
    <lineage>
        <taxon>Eukaryota</taxon>
        <taxon>Metamonada</taxon>
        <taxon>Diplomonadida</taxon>
        <taxon>Hexamitidae</taxon>
        <taxon>Giardiinae</taxon>
        <taxon>Giardia</taxon>
    </lineage>
</organism>
<dbReference type="SMART" id="SM01389">
    <property type="entry name" value="Spt4"/>
    <property type="match status" value="1"/>
</dbReference>
<accession>A0A4Z1T4H4</accession>
<keyword evidence="3" id="KW-0251">Elongation factor</keyword>
<dbReference type="InterPro" id="IPR022800">
    <property type="entry name" value="Spt4/RpoE2_Znf"/>
</dbReference>
<name>A0A4Z1T4H4_GIAMU</name>
<dbReference type="InterPro" id="IPR038510">
    <property type="entry name" value="Spt4_sf"/>
</dbReference>
<feature type="domain" description="Spt4/RpoE2 zinc finger" evidence="2">
    <location>
        <begin position="16"/>
        <end position="88"/>
    </location>
</feature>